<feature type="region of interest" description="Disordered" evidence="4">
    <location>
        <begin position="97"/>
        <end position="119"/>
    </location>
</feature>
<dbReference type="Pfam" id="PF00886">
    <property type="entry name" value="Ribosomal_S16"/>
    <property type="match status" value="1"/>
</dbReference>
<dbReference type="GO" id="GO:0006412">
    <property type="term" value="P:translation"/>
    <property type="evidence" value="ECO:0007669"/>
    <property type="project" value="UniProtKB-UniRule"/>
</dbReference>
<dbReference type="OrthoDB" id="9807878at2"/>
<dbReference type="InterPro" id="IPR000307">
    <property type="entry name" value="Ribosomal_bS16"/>
</dbReference>
<keyword evidence="6" id="KW-1185">Reference proteome</keyword>
<dbReference type="InterPro" id="IPR023803">
    <property type="entry name" value="Ribosomal_bS16_dom_sf"/>
</dbReference>
<gene>
    <name evidence="3 5" type="primary">rpsP</name>
    <name evidence="5" type="ORF">C10C_0096</name>
</gene>
<proteinExistence type="inferred from homology"/>
<dbReference type="HAMAP" id="MF_00385">
    <property type="entry name" value="Ribosomal_bS16"/>
    <property type="match status" value="1"/>
</dbReference>
<comment type="similarity">
    <text evidence="3">Belongs to the bacterial ribosomal protein bS16 family.</text>
</comment>
<evidence type="ECO:0000313" key="6">
    <source>
        <dbReference type="Proteomes" id="UP000244926"/>
    </source>
</evidence>
<protein>
    <recommendedName>
        <fullName evidence="3">Small ribosomal subunit protein bS16</fullName>
    </recommendedName>
</protein>
<dbReference type="AlphaFoldDB" id="A0A2R8FAD2"/>
<sequence>MALKIRLRQQGRRNHVVYRLVLADVESPRDGKYIELLGWYDPHSSVNYQLKSERIFYWLEQGAQLSSKAEALVKQGAPGVYSALVSKQEARKLVMRKKRRVYRQRRSAQREEAAKAATK</sequence>
<keyword evidence="1 3" id="KW-0689">Ribosomal protein</keyword>
<dbReference type="EMBL" id="LT993738">
    <property type="protein sequence ID" value="SPN73282.1"/>
    <property type="molecule type" value="Genomic_DNA"/>
</dbReference>
<dbReference type="NCBIfam" id="TIGR00002">
    <property type="entry name" value="S16"/>
    <property type="match status" value="1"/>
</dbReference>
<evidence type="ECO:0000256" key="1">
    <source>
        <dbReference type="ARBA" id="ARBA00022980"/>
    </source>
</evidence>
<keyword evidence="2 3" id="KW-0687">Ribonucleoprotein</keyword>
<feature type="compositionally biased region" description="Basic residues" evidence="4">
    <location>
        <begin position="97"/>
        <end position="107"/>
    </location>
</feature>
<reference evidence="6" key="1">
    <citation type="submission" date="2017-11" db="EMBL/GenBank/DDBJ databases">
        <authorList>
            <person name="Seth-Smith MB H."/>
        </authorList>
    </citation>
    <scope>NUCLEOTIDE SEQUENCE [LARGE SCALE GENOMIC DNA]</scope>
</reference>
<feature type="compositionally biased region" description="Basic and acidic residues" evidence="4">
    <location>
        <begin position="108"/>
        <end position="119"/>
    </location>
</feature>
<dbReference type="Proteomes" id="UP000244926">
    <property type="component" value="Chromosome I"/>
</dbReference>
<dbReference type="GO" id="GO:0003735">
    <property type="term" value="F:structural constituent of ribosome"/>
    <property type="evidence" value="ECO:0007669"/>
    <property type="project" value="InterPro"/>
</dbReference>
<evidence type="ECO:0000256" key="4">
    <source>
        <dbReference type="SAM" id="MobiDB-lite"/>
    </source>
</evidence>
<evidence type="ECO:0000313" key="5">
    <source>
        <dbReference type="EMBL" id="SPN73282.1"/>
    </source>
</evidence>
<name>A0A2R8FAD2_9CHLA</name>
<dbReference type="PANTHER" id="PTHR12919:SF20">
    <property type="entry name" value="SMALL RIBOSOMAL SUBUNIT PROTEIN BS16M"/>
    <property type="match status" value="1"/>
</dbReference>
<dbReference type="NCBIfam" id="NF011095">
    <property type="entry name" value="PRK14522.1"/>
    <property type="match status" value="1"/>
</dbReference>
<dbReference type="KEGG" id="csee:C10C_0096"/>
<organism evidence="5 6">
    <name type="scientific">Chlamydia serpentis</name>
    <dbReference type="NCBI Taxonomy" id="1967782"/>
    <lineage>
        <taxon>Bacteria</taxon>
        <taxon>Pseudomonadati</taxon>
        <taxon>Chlamydiota</taxon>
        <taxon>Chlamydiia</taxon>
        <taxon>Chlamydiales</taxon>
        <taxon>Chlamydiaceae</taxon>
        <taxon>Chlamydia/Chlamydophila group</taxon>
        <taxon>Chlamydia</taxon>
    </lineage>
</organism>
<accession>A0A2R8FAD2</accession>
<dbReference type="GO" id="GO:0015935">
    <property type="term" value="C:small ribosomal subunit"/>
    <property type="evidence" value="ECO:0007669"/>
    <property type="project" value="TreeGrafter"/>
</dbReference>
<dbReference type="SUPFAM" id="SSF54565">
    <property type="entry name" value="Ribosomal protein S16"/>
    <property type="match status" value="1"/>
</dbReference>
<dbReference type="Gene3D" id="3.30.1320.10">
    <property type="match status" value="1"/>
</dbReference>
<dbReference type="GO" id="GO:0005737">
    <property type="term" value="C:cytoplasm"/>
    <property type="evidence" value="ECO:0007669"/>
    <property type="project" value="UniProtKB-ARBA"/>
</dbReference>
<evidence type="ECO:0000256" key="2">
    <source>
        <dbReference type="ARBA" id="ARBA00023274"/>
    </source>
</evidence>
<evidence type="ECO:0000256" key="3">
    <source>
        <dbReference type="HAMAP-Rule" id="MF_00385"/>
    </source>
</evidence>
<dbReference type="PANTHER" id="PTHR12919">
    <property type="entry name" value="30S RIBOSOMAL PROTEIN S16"/>
    <property type="match status" value="1"/>
</dbReference>
<dbReference type="RefSeq" id="WP_108896267.1">
    <property type="nucleotide sequence ID" value="NZ_LT993738.1"/>
</dbReference>